<sequence length="14" mass="1836">MYPYTFISVWRNCR</sequence>
<evidence type="ECO:0000313" key="1">
    <source>
        <dbReference type="EMBL" id="JAH07618.1"/>
    </source>
</evidence>
<reference evidence="1" key="1">
    <citation type="submission" date="2014-11" db="EMBL/GenBank/DDBJ databases">
        <authorList>
            <person name="Amaro Gonzalez C."/>
        </authorList>
    </citation>
    <scope>NUCLEOTIDE SEQUENCE</scope>
</reference>
<reference evidence="1" key="2">
    <citation type="journal article" date="2015" name="Fish Shellfish Immunol.">
        <title>Early steps in the European eel (Anguilla anguilla)-Vibrio vulnificus interaction in the gills: Role of the RtxA13 toxin.</title>
        <authorList>
            <person name="Callol A."/>
            <person name="Pajuelo D."/>
            <person name="Ebbesson L."/>
            <person name="Teles M."/>
            <person name="MacKenzie S."/>
            <person name="Amaro C."/>
        </authorList>
    </citation>
    <scope>NUCLEOTIDE SEQUENCE</scope>
</reference>
<accession>A0A0E9PUR6</accession>
<dbReference type="EMBL" id="GBXM01100959">
    <property type="protein sequence ID" value="JAH07618.1"/>
    <property type="molecule type" value="Transcribed_RNA"/>
</dbReference>
<protein>
    <submittedName>
        <fullName evidence="1">Uncharacterized protein</fullName>
    </submittedName>
</protein>
<name>A0A0E9PUR6_ANGAN</name>
<organism evidence="1">
    <name type="scientific">Anguilla anguilla</name>
    <name type="common">European freshwater eel</name>
    <name type="synonym">Muraena anguilla</name>
    <dbReference type="NCBI Taxonomy" id="7936"/>
    <lineage>
        <taxon>Eukaryota</taxon>
        <taxon>Metazoa</taxon>
        <taxon>Chordata</taxon>
        <taxon>Craniata</taxon>
        <taxon>Vertebrata</taxon>
        <taxon>Euteleostomi</taxon>
        <taxon>Actinopterygii</taxon>
        <taxon>Neopterygii</taxon>
        <taxon>Teleostei</taxon>
        <taxon>Anguilliformes</taxon>
        <taxon>Anguillidae</taxon>
        <taxon>Anguilla</taxon>
    </lineage>
</organism>
<proteinExistence type="predicted"/>